<dbReference type="Proteomes" id="UP000007887">
    <property type="component" value="Plasmid pSRC1"/>
</dbReference>
<dbReference type="HOGENOM" id="CLU_2144105_0_0_9"/>
<sequence length="112" mass="11723">MVDDSGQCSETNAALTNADMSVFVGATGIQAVVEVDRLEAFETDFSGHGLQKYSGGLVWGEHAVKLLCKVDKGFDICKVNVLGLAPAGIAGDFAYAVILSQVSIGVQKCKRA</sequence>
<organism evidence="1 2">
    <name type="scientific">Selenomonas ruminantium subsp. lactilytica (strain NBRC 103574 / TAM6421)</name>
    <dbReference type="NCBI Taxonomy" id="927704"/>
    <lineage>
        <taxon>Bacteria</taxon>
        <taxon>Bacillati</taxon>
        <taxon>Bacillota</taxon>
        <taxon>Negativicutes</taxon>
        <taxon>Selenomonadales</taxon>
        <taxon>Selenomonadaceae</taxon>
        <taxon>Selenomonas</taxon>
    </lineage>
</organism>
<dbReference type="EMBL" id="AP012299">
    <property type="protein sequence ID" value="BAL84967.1"/>
    <property type="molecule type" value="Genomic_DNA"/>
</dbReference>
<geneLocation type="plasmid" evidence="1 2">
    <name>pSRC1</name>
</geneLocation>
<evidence type="ECO:0000313" key="1">
    <source>
        <dbReference type="EMBL" id="BAL84967.1"/>
    </source>
</evidence>
<gene>
    <name evidence="1" type="ordered locus">SELR_pSRC101600</name>
</gene>
<dbReference type="AlphaFoldDB" id="I0GW30"/>
<name>I0GW30_SELRL</name>
<reference evidence="1 2" key="1">
    <citation type="submission" date="2011-10" db="EMBL/GenBank/DDBJ databases">
        <title>Whole genome sequence of Selenomonas ruminantium subsp. lactilytica TAM6421.</title>
        <authorList>
            <person name="Oguchi A."/>
            <person name="Ankai A."/>
            <person name="Kaneko J."/>
            <person name="Yamada-Narita S."/>
            <person name="Fukui S."/>
            <person name="Takahashi M."/>
            <person name="Onodera T."/>
            <person name="Kojima S."/>
            <person name="Fushimi T."/>
            <person name="Abe N."/>
            <person name="Kamio Y."/>
            <person name="Yamazaki S."/>
            <person name="Fujita N."/>
        </authorList>
    </citation>
    <scope>NUCLEOTIDE SEQUENCE [LARGE SCALE GENOMIC DNA]</scope>
    <source>
        <strain evidence="2">NBRC 103574 / TAM6421</strain>
        <plasmid evidence="1 2">pSRC1</plasmid>
    </source>
</reference>
<keyword evidence="1" id="KW-0614">Plasmid</keyword>
<evidence type="ECO:0000313" key="2">
    <source>
        <dbReference type="Proteomes" id="UP000007887"/>
    </source>
</evidence>
<accession>I0GW30</accession>
<dbReference type="KEGG" id="sri:SELR_pSRC101600"/>
<protein>
    <submittedName>
        <fullName evidence="1">Uncharacterized protein</fullName>
    </submittedName>
</protein>
<proteinExistence type="predicted"/>